<evidence type="ECO:0000313" key="2">
    <source>
        <dbReference type="Proteomes" id="UP000030152"/>
    </source>
</evidence>
<organism evidence="1 2">
    <name type="scientific">Flavobacterium rivuli WB 3.3-2 = DSM 21788</name>
    <dbReference type="NCBI Taxonomy" id="1121895"/>
    <lineage>
        <taxon>Bacteria</taxon>
        <taxon>Pseudomonadati</taxon>
        <taxon>Bacteroidota</taxon>
        <taxon>Flavobacteriia</taxon>
        <taxon>Flavobacteriales</taxon>
        <taxon>Flavobacteriaceae</taxon>
        <taxon>Flavobacterium</taxon>
    </lineage>
</organism>
<evidence type="ECO:0000313" key="1">
    <source>
        <dbReference type="EMBL" id="KGO88086.1"/>
    </source>
</evidence>
<comment type="caution">
    <text evidence="1">The sequence shown here is derived from an EMBL/GenBank/DDBJ whole genome shotgun (WGS) entry which is preliminary data.</text>
</comment>
<protein>
    <submittedName>
        <fullName evidence="1">Uncharacterized protein</fullName>
    </submittedName>
</protein>
<keyword evidence="2" id="KW-1185">Reference proteome</keyword>
<proteinExistence type="predicted"/>
<dbReference type="RefSeq" id="WP_020212255.1">
    <property type="nucleotide sequence ID" value="NZ_JRLX01000002.1"/>
</dbReference>
<dbReference type="AlphaFoldDB" id="A0A0A2M8X0"/>
<accession>A0A0A2M8X0</accession>
<reference evidence="1 2" key="1">
    <citation type="submission" date="2013-09" db="EMBL/GenBank/DDBJ databases">
        <authorList>
            <person name="Zeng Z."/>
            <person name="Chen C."/>
        </authorList>
    </citation>
    <scope>NUCLEOTIDE SEQUENCE [LARGE SCALE GENOMIC DNA]</scope>
    <source>
        <strain evidence="1 2">WB 3.3-2</strain>
    </source>
</reference>
<gene>
    <name evidence="1" type="ORF">Q765_03260</name>
</gene>
<name>A0A0A2M8X0_9FLAO</name>
<dbReference type="Proteomes" id="UP000030152">
    <property type="component" value="Unassembled WGS sequence"/>
</dbReference>
<dbReference type="EMBL" id="JRLX01000002">
    <property type="protein sequence ID" value="KGO88086.1"/>
    <property type="molecule type" value="Genomic_DNA"/>
</dbReference>
<dbReference type="STRING" id="1121895.GCA_000378485_01126"/>
<sequence>MIQFVENIQESRLRMAYNNDVLRFFSTNNIAPKSCEVRAVDAFTAVLYPDPGGAFYFNFKSFVTALINNSNFADTMEMSGLIRDDPNSYIYPAPDMSLQLNVTFEITFVDNTVENVTFFLTYIAGVSQSGDYKTLSTEQSYVLTPFKTDTLDRFYLKYWQGYPFDIPFYSAAEEITLRNDTNLLSQQFDLNDSTFRLILSDGDDDETLENLLPLIDGFNSIRIIDQYEDTVNDKFILLEKMPYKCGVYIKWINAMGGYNYWLFENTAAIDRTTRAIGEIENDFGNYFDTNNRVLQIGKDSQDTVKVIAETLTENETLIVSGITDSPKIYMFTGAPFSRNVYRDWVEITLKSTNMRIKNYKEKLNNVAFDFELPQRYTQRL</sequence>